<feature type="compositionally biased region" description="Basic and acidic residues" evidence="1">
    <location>
        <begin position="31"/>
        <end position="51"/>
    </location>
</feature>
<organism evidence="2 3">
    <name type="scientific">Antrihabitans spumae</name>
    <dbReference type="NCBI Taxonomy" id="3373370"/>
    <lineage>
        <taxon>Bacteria</taxon>
        <taxon>Bacillati</taxon>
        <taxon>Actinomycetota</taxon>
        <taxon>Actinomycetes</taxon>
        <taxon>Mycobacteriales</taxon>
        <taxon>Nocardiaceae</taxon>
        <taxon>Antrihabitans</taxon>
    </lineage>
</organism>
<proteinExistence type="predicted"/>
<evidence type="ECO:0000256" key="1">
    <source>
        <dbReference type="SAM" id="MobiDB-lite"/>
    </source>
</evidence>
<feature type="region of interest" description="Disordered" evidence="1">
    <location>
        <begin position="1"/>
        <end position="51"/>
    </location>
</feature>
<accession>A0ABW7JQB5</accession>
<dbReference type="Proteomes" id="UP001609175">
    <property type="component" value="Unassembled WGS sequence"/>
</dbReference>
<feature type="compositionally biased region" description="Polar residues" evidence="1">
    <location>
        <begin position="1"/>
        <end position="11"/>
    </location>
</feature>
<name>A0ABW7JQB5_9NOCA</name>
<comment type="caution">
    <text evidence="2">The sequence shown here is derived from an EMBL/GenBank/DDBJ whole genome shotgun (WGS) entry which is preliminary data.</text>
</comment>
<protein>
    <submittedName>
        <fullName evidence="2">Uncharacterized protein</fullName>
    </submittedName>
</protein>
<evidence type="ECO:0000313" key="3">
    <source>
        <dbReference type="Proteomes" id="UP001609175"/>
    </source>
</evidence>
<evidence type="ECO:0000313" key="2">
    <source>
        <dbReference type="EMBL" id="MFH5209236.1"/>
    </source>
</evidence>
<sequence>MSASSWMNGYTHNDREESRSASAYFTGPYPEDQRPTKFEIAREEREDGRRG</sequence>
<reference evidence="2 3" key="1">
    <citation type="submission" date="2024-10" db="EMBL/GenBank/DDBJ databases">
        <authorList>
            <person name="Riesco R."/>
        </authorList>
    </citation>
    <scope>NUCLEOTIDE SEQUENCE [LARGE SCALE GENOMIC DNA]</scope>
    <source>
        <strain evidence="2 3">NCIMB 15449</strain>
    </source>
</reference>
<dbReference type="EMBL" id="JBIMSO010000051">
    <property type="protein sequence ID" value="MFH5209236.1"/>
    <property type="molecule type" value="Genomic_DNA"/>
</dbReference>
<dbReference type="RefSeq" id="WP_395114941.1">
    <property type="nucleotide sequence ID" value="NZ_JBIMSO010000051.1"/>
</dbReference>
<gene>
    <name evidence="2" type="ORF">ACHIPZ_13680</name>
</gene>